<proteinExistence type="predicted"/>
<dbReference type="RefSeq" id="WP_126152096.1">
    <property type="nucleotide sequence ID" value="NZ_JBHTMH010000001.1"/>
</dbReference>
<feature type="domain" description="Neutral/alkaline non-lysosomal ceramidase N-terminal" evidence="1">
    <location>
        <begin position="4"/>
        <end position="199"/>
    </location>
</feature>
<organism evidence="2 3">
    <name type="scientific">Devosia equisanguinis</name>
    <dbReference type="NCBI Taxonomy" id="2490941"/>
    <lineage>
        <taxon>Bacteria</taxon>
        <taxon>Pseudomonadati</taxon>
        <taxon>Pseudomonadota</taxon>
        <taxon>Alphaproteobacteria</taxon>
        <taxon>Hyphomicrobiales</taxon>
        <taxon>Devosiaceae</taxon>
        <taxon>Devosia</taxon>
    </lineage>
</organism>
<dbReference type="EMBL" id="UZWD01000053">
    <property type="protein sequence ID" value="VDS06582.1"/>
    <property type="molecule type" value="Genomic_DNA"/>
</dbReference>
<reference evidence="2 3" key="1">
    <citation type="submission" date="2018-12" db="EMBL/GenBank/DDBJ databases">
        <authorList>
            <person name="Criscuolo A."/>
        </authorList>
    </citation>
    <scope>NUCLEOTIDE SEQUENCE [LARGE SCALE GENOMIC DNA]</scope>
    <source>
        <strain evidence="2">ACIP1116281</strain>
    </source>
</reference>
<dbReference type="OrthoDB" id="622550at2"/>
<evidence type="ECO:0000313" key="2">
    <source>
        <dbReference type="EMBL" id="VDS06582.1"/>
    </source>
</evidence>
<dbReference type="AlphaFoldDB" id="A0A447IGN3"/>
<protein>
    <submittedName>
        <fullName evidence="2">Neutral/alkaline non-lysosomal ceramidase</fullName>
    </submittedName>
</protein>
<dbReference type="InterPro" id="IPR031329">
    <property type="entry name" value="NEUT/ALK_ceramidase_N"/>
</dbReference>
<evidence type="ECO:0000313" key="3">
    <source>
        <dbReference type="Proteomes" id="UP000268844"/>
    </source>
</evidence>
<keyword evidence="3" id="KW-1185">Reference proteome</keyword>
<evidence type="ECO:0000259" key="1">
    <source>
        <dbReference type="Pfam" id="PF04734"/>
    </source>
</evidence>
<dbReference type="Pfam" id="PF04734">
    <property type="entry name" value="Ceramidase_alk"/>
    <property type="match status" value="1"/>
</dbReference>
<dbReference type="Proteomes" id="UP000268844">
    <property type="component" value="Unassembled WGS sequence"/>
</dbReference>
<sequence length="423" mass="45415">MIRAGVATVDITPSPGLLLAGFAARTQPSTGTHDPLTARALVVEDTAVVVLDVIGLHEDMAARIRRRCCLPEDNVIVAATHTHGAPVSMLGRLGRDADPAFLKQMEDGAVEAIRLAAETRQPATLHAGMGGDPAVAWNRRHADGPLDRSVPVIRIRAEDGRCIAIMASYACHPVVLAADNLQMTADYPFYVRQALEAAHPGATALFLTGCCGDANTGHTAQASWTLAANAERTFATAERLGRRIAEAALMAEERPMHGPVGSTHQELDLQLTRLEEAPLETLAHQWRNELPTAEPVRAILLTHWVEWAERFATVTPGLWRARVSLLDWCGVPIVAMPGEIFSETGLSVRSAVPDRPAFVLAYAEGNPGYIPPASEYRFGGYEVSEAHRFIGMPGAFAPGSAEALAEAARTLLQQRHLTAQPVA</sequence>
<accession>A0A447IGN3</accession>
<name>A0A447IGN3_9HYPH</name>
<gene>
    <name evidence="2" type="ORF">DEVEQU_03746</name>
</gene>